<name>A0ABQ1V3I3_9NOCA</name>
<accession>A0ABQ1V3I3</accession>
<evidence type="ECO:0000313" key="3">
    <source>
        <dbReference type="Proteomes" id="UP000632454"/>
    </source>
</evidence>
<proteinExistence type="predicted"/>
<keyword evidence="3" id="KW-1185">Reference proteome</keyword>
<feature type="region of interest" description="Disordered" evidence="1">
    <location>
        <begin position="1"/>
        <end position="38"/>
    </location>
</feature>
<evidence type="ECO:0000313" key="2">
    <source>
        <dbReference type="EMBL" id="GGF37297.1"/>
    </source>
</evidence>
<comment type="caution">
    <text evidence="2">The sequence shown here is derived from an EMBL/GenBank/DDBJ whole genome shotgun (WGS) entry which is preliminary data.</text>
</comment>
<dbReference type="Proteomes" id="UP000632454">
    <property type="component" value="Unassembled WGS sequence"/>
</dbReference>
<organism evidence="2 3">
    <name type="scientific">Williamsia phyllosphaerae</name>
    <dbReference type="NCBI Taxonomy" id="885042"/>
    <lineage>
        <taxon>Bacteria</taxon>
        <taxon>Bacillati</taxon>
        <taxon>Actinomycetota</taxon>
        <taxon>Actinomycetes</taxon>
        <taxon>Mycobacteriales</taxon>
        <taxon>Nocardiaceae</taxon>
        <taxon>Williamsia</taxon>
    </lineage>
</organism>
<evidence type="ECO:0000256" key="1">
    <source>
        <dbReference type="SAM" id="MobiDB-lite"/>
    </source>
</evidence>
<sequence>MYQPEQSRHRLVGEAGDVPDPQVPLGAVGDPSSAFDGRTLSDQQLAGVIGEGAAGRGEADPAPRPLQQLDTHRALESLDGLRERWLRHHQPCRRAADVFLVGDRNELLERSLGDLHVMDCNPG</sequence>
<gene>
    <name evidence="2" type="ORF">GCM10007298_36300</name>
</gene>
<protein>
    <submittedName>
        <fullName evidence="2">Uncharacterized protein</fullName>
    </submittedName>
</protein>
<dbReference type="EMBL" id="BMCS01000002">
    <property type="protein sequence ID" value="GGF37297.1"/>
    <property type="molecule type" value="Genomic_DNA"/>
</dbReference>
<reference evidence="3" key="1">
    <citation type="journal article" date="2019" name="Int. J. Syst. Evol. Microbiol.">
        <title>The Global Catalogue of Microorganisms (GCM) 10K type strain sequencing project: providing services to taxonomists for standard genome sequencing and annotation.</title>
        <authorList>
            <consortium name="The Broad Institute Genomics Platform"/>
            <consortium name="The Broad Institute Genome Sequencing Center for Infectious Disease"/>
            <person name="Wu L."/>
            <person name="Ma J."/>
        </authorList>
    </citation>
    <scope>NUCLEOTIDE SEQUENCE [LARGE SCALE GENOMIC DNA]</scope>
    <source>
        <strain evidence="3">CCM 7855</strain>
    </source>
</reference>
<feature type="compositionally biased region" description="Basic and acidic residues" evidence="1">
    <location>
        <begin position="1"/>
        <end position="12"/>
    </location>
</feature>